<name>A0ABY8VT22_9MYCO</name>
<proteinExistence type="predicted"/>
<dbReference type="EMBL" id="CP126981">
    <property type="protein sequence ID" value="WIM86657.1"/>
    <property type="molecule type" value="Genomic_DNA"/>
</dbReference>
<organism evidence="1 2">
    <name type="scientific">Candidatus Mycobacterium wuenschmannii</name>
    <dbReference type="NCBI Taxonomy" id="3027808"/>
    <lineage>
        <taxon>Bacteria</taxon>
        <taxon>Bacillati</taxon>
        <taxon>Actinomycetota</taxon>
        <taxon>Actinomycetes</taxon>
        <taxon>Mycobacteriales</taxon>
        <taxon>Mycobacteriaceae</taxon>
        <taxon>Mycobacterium</taxon>
    </lineage>
</organism>
<evidence type="ECO:0008006" key="3">
    <source>
        <dbReference type="Google" id="ProtNLM"/>
    </source>
</evidence>
<reference evidence="1 2" key="1">
    <citation type="journal article" date="2023" name="Microbiol. Resour. Announc.">
        <title>Complete Genome Sequence of Mycobacterium wuenschmanii, a novel Nontuberculous Mycobacterium Isolated from a captive population of Amazon Milk Frogs.</title>
        <authorList>
            <person name="Hicks J."/>
            <person name="Zeineldin M."/>
            <person name="Ward H."/>
            <person name="Wuenschmann A."/>
            <person name="Camp P."/>
            <person name="Farrell D."/>
            <person name="Lehman K."/>
            <person name="Thacker T."/>
            <person name="Cuthbert E."/>
        </authorList>
    </citation>
    <scope>NUCLEOTIDE SEQUENCE [LARGE SCALE GENOMIC DNA]</scope>
    <source>
        <strain evidence="1 2">Wuenschmanii</strain>
    </source>
</reference>
<accession>A0ABY8VT22</accession>
<sequence length="126" mass="13793">MPESRVVDEWVPGVELHAGSCGQWYVTVSHVDGGGQLRVDRVGFGQNLSQPGLQLQHGDQRLRRKGLVRCRDQLVRQRIDGHMQLGGIVLECAQFGLHVLDVVGGLVRSHGNRKGLVTVGVEVLPD</sequence>
<evidence type="ECO:0000313" key="1">
    <source>
        <dbReference type="EMBL" id="WIM86657.1"/>
    </source>
</evidence>
<dbReference type="Proteomes" id="UP001236585">
    <property type="component" value="Chromosome"/>
</dbReference>
<evidence type="ECO:0000313" key="2">
    <source>
        <dbReference type="Proteomes" id="UP001236585"/>
    </source>
</evidence>
<gene>
    <name evidence="1" type="ORF">PT015_17410</name>
</gene>
<keyword evidence="2" id="KW-1185">Reference proteome</keyword>
<dbReference type="RefSeq" id="WP_285186105.1">
    <property type="nucleotide sequence ID" value="NZ_CP126981.1"/>
</dbReference>
<protein>
    <recommendedName>
        <fullName evidence="3">Transposase</fullName>
    </recommendedName>
</protein>